<accession>A0A183G2F3</accession>
<evidence type="ECO:0000313" key="2">
    <source>
        <dbReference type="Proteomes" id="UP000050761"/>
    </source>
</evidence>
<gene>
    <name evidence="1" type="ORF">HPBE_LOCUS15470</name>
</gene>
<keyword evidence="2" id="KW-1185">Reference proteome</keyword>
<dbReference type="EMBL" id="UZAH01028872">
    <property type="protein sequence ID" value="VDP02884.1"/>
    <property type="molecule type" value="Genomic_DNA"/>
</dbReference>
<dbReference type="AlphaFoldDB" id="A0A183G2F3"/>
<proteinExistence type="predicted"/>
<dbReference type="WBParaSite" id="HPBE_0001547101-mRNA-1">
    <property type="protein sequence ID" value="HPBE_0001547101-mRNA-1"/>
    <property type="gene ID" value="HPBE_0001547101"/>
</dbReference>
<evidence type="ECO:0000313" key="1">
    <source>
        <dbReference type="EMBL" id="VDP02884.1"/>
    </source>
</evidence>
<accession>A0A3P8BD45</accession>
<dbReference type="OrthoDB" id="410381at2759"/>
<sequence length="150" mass="16625">MKIVDYYFLAGLISAFIEANAYVSASSPSSEPGTVEIIYNTTPPNSISSYKVVCRSGPPITHKLDVTWVNEHQLRISGLKYPGGTLLYADNVMLACDDKGDLERQAWCDRRARFGFKLNVTKTEYLTTDVNESGTIKINERSTIANDVGH</sequence>
<dbReference type="Proteomes" id="UP000050761">
    <property type="component" value="Unassembled WGS sequence"/>
</dbReference>
<name>A0A183G2F3_HELPZ</name>
<organism evidence="2 3">
    <name type="scientific">Heligmosomoides polygyrus</name>
    <name type="common">Parasitic roundworm</name>
    <dbReference type="NCBI Taxonomy" id="6339"/>
    <lineage>
        <taxon>Eukaryota</taxon>
        <taxon>Metazoa</taxon>
        <taxon>Ecdysozoa</taxon>
        <taxon>Nematoda</taxon>
        <taxon>Chromadorea</taxon>
        <taxon>Rhabditida</taxon>
        <taxon>Rhabditina</taxon>
        <taxon>Rhabditomorpha</taxon>
        <taxon>Strongyloidea</taxon>
        <taxon>Heligmosomidae</taxon>
        <taxon>Heligmosomoides</taxon>
    </lineage>
</organism>
<protein>
    <submittedName>
        <fullName evidence="3">Ricin B-type lectin domain-containing protein</fullName>
    </submittedName>
</protein>
<reference evidence="3" key="2">
    <citation type="submission" date="2019-09" db="UniProtKB">
        <authorList>
            <consortium name="WormBaseParasite"/>
        </authorList>
    </citation>
    <scope>IDENTIFICATION</scope>
</reference>
<reference evidence="1 2" key="1">
    <citation type="submission" date="2018-11" db="EMBL/GenBank/DDBJ databases">
        <authorList>
            <consortium name="Pathogen Informatics"/>
        </authorList>
    </citation>
    <scope>NUCLEOTIDE SEQUENCE [LARGE SCALE GENOMIC DNA]</scope>
</reference>
<evidence type="ECO:0000313" key="3">
    <source>
        <dbReference type="WBParaSite" id="HPBE_0001547101-mRNA-1"/>
    </source>
</evidence>